<reference evidence="9" key="1">
    <citation type="submission" date="2006-05" db="EMBL/GenBank/DDBJ databases">
        <title>Annotation of the draft genome assembly of Desulfuromonas acetoxidans DSM 684.</title>
        <authorList>
            <consortium name="US DOE Joint Genome Institute (JGI-ORNL)"/>
            <person name="Larimer F."/>
            <person name="Land M."/>
            <person name="Hauser L."/>
        </authorList>
    </citation>
    <scope>NUCLEOTIDE SEQUENCE [LARGE SCALE GENOMIC DNA]</scope>
    <source>
        <strain evidence="9">DSM 684</strain>
    </source>
</reference>
<protein>
    <submittedName>
        <fullName evidence="9">Peptidase M48, Ste24p</fullName>
    </submittedName>
</protein>
<evidence type="ECO:0000256" key="7">
    <source>
        <dbReference type="SAM" id="Phobius"/>
    </source>
</evidence>
<keyword evidence="1 6" id="KW-0645">Protease</keyword>
<evidence type="ECO:0000256" key="1">
    <source>
        <dbReference type="ARBA" id="ARBA00022670"/>
    </source>
</evidence>
<evidence type="ECO:0000259" key="8">
    <source>
        <dbReference type="Pfam" id="PF01435"/>
    </source>
</evidence>
<dbReference type="GO" id="GO:0046872">
    <property type="term" value="F:metal ion binding"/>
    <property type="evidence" value="ECO:0007669"/>
    <property type="project" value="UniProtKB-KW"/>
</dbReference>
<evidence type="ECO:0000256" key="6">
    <source>
        <dbReference type="RuleBase" id="RU003983"/>
    </source>
</evidence>
<keyword evidence="7" id="KW-0812">Transmembrane</keyword>
<sequence length="279" mass="30589">MKFTPKQLPGNVNVSRTHPLIEFLWLVSGIVVLGAVFIFALGFTTDWVAEKAPLALENWIGRQTLKHFPGEGNPALSQRLDTLLASADSEPNLKRYSFRILLLESDEVNAVALPGGTIVIFSALLKEIASENELMMVIGHELGHFAHRDHLRGLGRGLGIAMATAMIFGQDSGFSDLVAKAVLPIQAGYSQGQERAADLFALDLLARHYGHCGGAGDFFVRHAAESGPKLAYFLASHPHPQARINALNQRIKQKHYALKAPEPLGHDLREIMEFDQAKE</sequence>
<keyword evidence="10" id="KW-1185">Reference proteome</keyword>
<dbReference type="AlphaFoldDB" id="Q1JWX5"/>
<keyword evidence="3 6" id="KW-0378">Hydrolase</keyword>
<evidence type="ECO:0000256" key="5">
    <source>
        <dbReference type="ARBA" id="ARBA00023049"/>
    </source>
</evidence>
<dbReference type="Proteomes" id="UP000005695">
    <property type="component" value="Unassembled WGS sequence"/>
</dbReference>
<evidence type="ECO:0000256" key="3">
    <source>
        <dbReference type="ARBA" id="ARBA00022801"/>
    </source>
</evidence>
<dbReference type="Pfam" id="PF01435">
    <property type="entry name" value="Peptidase_M48"/>
    <property type="match status" value="1"/>
</dbReference>
<evidence type="ECO:0000256" key="4">
    <source>
        <dbReference type="ARBA" id="ARBA00022833"/>
    </source>
</evidence>
<dbReference type="InterPro" id="IPR051156">
    <property type="entry name" value="Mito/Outer_Membr_Metalloprot"/>
</dbReference>
<evidence type="ECO:0000313" key="10">
    <source>
        <dbReference type="Proteomes" id="UP000005695"/>
    </source>
</evidence>
<dbReference type="InterPro" id="IPR001915">
    <property type="entry name" value="Peptidase_M48"/>
</dbReference>
<dbReference type="GO" id="GO:0004222">
    <property type="term" value="F:metalloendopeptidase activity"/>
    <property type="evidence" value="ECO:0007669"/>
    <property type="project" value="InterPro"/>
</dbReference>
<comment type="cofactor">
    <cofactor evidence="6">
        <name>Zn(2+)</name>
        <dbReference type="ChEBI" id="CHEBI:29105"/>
    </cofactor>
    <text evidence="6">Binds 1 zinc ion per subunit.</text>
</comment>
<evidence type="ECO:0000313" key="9">
    <source>
        <dbReference type="EMBL" id="EAT14783.1"/>
    </source>
</evidence>
<accession>Q1JWX5</accession>
<gene>
    <name evidence="9" type="ORF">Dace_0837</name>
</gene>
<dbReference type="CDD" id="cd07332">
    <property type="entry name" value="M48C_Oma1_like"/>
    <property type="match status" value="1"/>
</dbReference>
<reference evidence="9" key="2">
    <citation type="submission" date="2006-05" db="EMBL/GenBank/DDBJ databases">
        <title>Sequencing of the draft genome and assembly of Desulfuromonas acetoxidans DSM 684.</title>
        <authorList>
            <consortium name="US DOE Joint Genome Institute (JGI-PGF)"/>
            <person name="Copeland A."/>
            <person name="Lucas S."/>
            <person name="Lapidus A."/>
            <person name="Barry K."/>
            <person name="Detter J.C."/>
            <person name="Glavina del Rio T."/>
            <person name="Hammon N."/>
            <person name="Israni S."/>
            <person name="Dalin E."/>
            <person name="Tice H."/>
            <person name="Bruce D."/>
            <person name="Pitluck S."/>
            <person name="Richardson P."/>
        </authorList>
    </citation>
    <scope>NUCLEOTIDE SEQUENCE [LARGE SCALE GENOMIC DNA]</scope>
    <source>
        <strain evidence="9">DSM 684</strain>
    </source>
</reference>
<proteinExistence type="inferred from homology"/>
<keyword evidence="7" id="KW-1133">Transmembrane helix</keyword>
<keyword evidence="7" id="KW-0472">Membrane</keyword>
<organism evidence="9 10">
    <name type="scientific">Desulfuromonas acetoxidans (strain DSM 684 / 11070)</name>
    <dbReference type="NCBI Taxonomy" id="281689"/>
    <lineage>
        <taxon>Bacteria</taxon>
        <taxon>Pseudomonadati</taxon>
        <taxon>Thermodesulfobacteriota</taxon>
        <taxon>Desulfuromonadia</taxon>
        <taxon>Desulfuromonadales</taxon>
        <taxon>Desulfuromonadaceae</taxon>
        <taxon>Desulfuromonas</taxon>
    </lineage>
</organism>
<comment type="caution">
    <text evidence="9">The sequence shown here is derived from an EMBL/GenBank/DDBJ whole genome shotgun (WGS) entry which is preliminary data.</text>
</comment>
<dbReference type="OrthoDB" id="9810445at2"/>
<keyword evidence="2" id="KW-0479">Metal-binding</keyword>
<comment type="similarity">
    <text evidence="6">Belongs to the peptidase M48 family.</text>
</comment>
<dbReference type="RefSeq" id="WP_006002154.1">
    <property type="nucleotide sequence ID" value="NZ_AAEW02000018.1"/>
</dbReference>
<keyword evidence="4 6" id="KW-0862">Zinc</keyword>
<name>Q1JWX5_DESA6</name>
<keyword evidence="5 6" id="KW-0482">Metalloprotease</keyword>
<feature type="transmembrane region" description="Helical" evidence="7">
    <location>
        <begin position="20"/>
        <end position="43"/>
    </location>
</feature>
<dbReference type="GO" id="GO:0016020">
    <property type="term" value="C:membrane"/>
    <property type="evidence" value="ECO:0007669"/>
    <property type="project" value="TreeGrafter"/>
</dbReference>
<dbReference type="PANTHER" id="PTHR22726:SF1">
    <property type="entry name" value="METALLOENDOPEPTIDASE OMA1, MITOCHONDRIAL"/>
    <property type="match status" value="1"/>
</dbReference>
<dbReference type="GO" id="GO:0051603">
    <property type="term" value="P:proteolysis involved in protein catabolic process"/>
    <property type="evidence" value="ECO:0007669"/>
    <property type="project" value="TreeGrafter"/>
</dbReference>
<dbReference type="Gene3D" id="3.30.2010.10">
    <property type="entry name" value="Metalloproteases ('zincins'), catalytic domain"/>
    <property type="match status" value="1"/>
</dbReference>
<dbReference type="EMBL" id="AAEW02000018">
    <property type="protein sequence ID" value="EAT14783.1"/>
    <property type="molecule type" value="Genomic_DNA"/>
</dbReference>
<feature type="domain" description="Peptidase M48" evidence="8">
    <location>
        <begin position="78"/>
        <end position="250"/>
    </location>
</feature>
<dbReference type="PANTHER" id="PTHR22726">
    <property type="entry name" value="METALLOENDOPEPTIDASE OMA1"/>
    <property type="match status" value="1"/>
</dbReference>
<evidence type="ECO:0000256" key="2">
    <source>
        <dbReference type="ARBA" id="ARBA00022723"/>
    </source>
</evidence>